<evidence type="ECO:0000256" key="1">
    <source>
        <dbReference type="SAM" id="MobiDB-lite"/>
    </source>
</evidence>
<dbReference type="PROSITE" id="PS51352">
    <property type="entry name" value="THIOREDOXIN_2"/>
    <property type="match status" value="1"/>
</dbReference>
<dbReference type="InterPro" id="IPR000866">
    <property type="entry name" value="AhpC/TSA"/>
</dbReference>
<dbReference type="Pfam" id="PF00578">
    <property type="entry name" value="AhpC-TSA"/>
    <property type="match status" value="1"/>
</dbReference>
<evidence type="ECO:0000313" key="4">
    <source>
        <dbReference type="Proteomes" id="UP000184096"/>
    </source>
</evidence>
<keyword evidence="4" id="KW-1185">Reference proteome</keyword>
<accession>A0A1M7T4Y9</accession>
<dbReference type="GO" id="GO:0016491">
    <property type="term" value="F:oxidoreductase activity"/>
    <property type="evidence" value="ECO:0007669"/>
    <property type="project" value="InterPro"/>
</dbReference>
<dbReference type="InterPro" id="IPR036249">
    <property type="entry name" value="Thioredoxin-like_sf"/>
</dbReference>
<dbReference type="OrthoDB" id="9812811at2"/>
<dbReference type="Proteomes" id="UP000184096">
    <property type="component" value="Chromosome I"/>
</dbReference>
<dbReference type="InterPro" id="IPR013766">
    <property type="entry name" value="Thioredoxin_domain"/>
</dbReference>
<evidence type="ECO:0000259" key="2">
    <source>
        <dbReference type="PROSITE" id="PS51352"/>
    </source>
</evidence>
<feature type="region of interest" description="Disordered" evidence="1">
    <location>
        <begin position="1"/>
        <end position="27"/>
    </location>
</feature>
<reference evidence="4" key="1">
    <citation type="submission" date="2016-11" db="EMBL/GenBank/DDBJ databases">
        <authorList>
            <person name="Varghese N."/>
            <person name="Submissions S."/>
        </authorList>
    </citation>
    <scope>NUCLEOTIDE SEQUENCE [LARGE SCALE GENOMIC DNA]</scope>
    <source>
        <strain evidence="4">GAS401</strain>
    </source>
</reference>
<name>A0A1M7T4Y9_9BRAD</name>
<protein>
    <submittedName>
        <fullName evidence="3">Peroxiredoxin</fullName>
    </submittedName>
</protein>
<gene>
    <name evidence="3" type="ORF">SAMN05444170_0785</name>
</gene>
<evidence type="ECO:0000313" key="3">
    <source>
        <dbReference type="EMBL" id="SHN65774.1"/>
    </source>
</evidence>
<proteinExistence type="predicted"/>
<sequence length="210" mass="22935">MTRLIWSNGKSEPPDIPADRDRSAGHGVAPGLSLRVLRAGEKAPRFRLRDQHGRGVTLSELLVHGSVVLRFCRNENTATCVREFSSLSTLHNDVARLGATLIVIAVEPFDPHPLGKDAASFPFPILSNKKGDVAQSYGLTGQVPAPNGAEISDTNRNLTRTHEIVSVPATYVIDQMGFVAVAFVDMECHCLMDHGQILMALECLRKRKKS</sequence>
<dbReference type="GO" id="GO:0016209">
    <property type="term" value="F:antioxidant activity"/>
    <property type="evidence" value="ECO:0007669"/>
    <property type="project" value="InterPro"/>
</dbReference>
<feature type="domain" description="Thioredoxin" evidence="2">
    <location>
        <begin position="37"/>
        <end position="206"/>
    </location>
</feature>
<dbReference type="EMBL" id="LT670849">
    <property type="protein sequence ID" value="SHN65774.1"/>
    <property type="molecule type" value="Genomic_DNA"/>
</dbReference>
<organism evidence="3 4">
    <name type="scientific">Bradyrhizobium erythrophlei</name>
    <dbReference type="NCBI Taxonomy" id="1437360"/>
    <lineage>
        <taxon>Bacteria</taxon>
        <taxon>Pseudomonadati</taxon>
        <taxon>Pseudomonadota</taxon>
        <taxon>Alphaproteobacteria</taxon>
        <taxon>Hyphomicrobiales</taxon>
        <taxon>Nitrobacteraceae</taxon>
        <taxon>Bradyrhizobium</taxon>
    </lineage>
</organism>
<dbReference type="SUPFAM" id="SSF52833">
    <property type="entry name" value="Thioredoxin-like"/>
    <property type="match status" value="1"/>
</dbReference>
<dbReference type="AlphaFoldDB" id="A0A1M7T4Y9"/>
<dbReference type="Gene3D" id="3.40.30.10">
    <property type="entry name" value="Glutaredoxin"/>
    <property type="match status" value="1"/>
</dbReference>